<dbReference type="EMBL" id="LR215037">
    <property type="protein sequence ID" value="VEU75461.1"/>
    <property type="molecule type" value="Genomic_DNA"/>
</dbReference>
<keyword evidence="4" id="KW-1185">Reference proteome</keyword>
<keyword evidence="1" id="KW-0812">Transmembrane</keyword>
<evidence type="ECO:0000313" key="4">
    <source>
        <dbReference type="Proteomes" id="UP000290243"/>
    </source>
</evidence>
<sequence length="210" mass="24170">MKLNIKKIIKLSSISLVTAPFFVSASYENETSGKEENLDNVKIRAKATISSKIDELHSFSDLNIKQIQTIEEKIKKELSKIDEANKIDEVQEITNEILHIYKTNLDLERLVALVNKTKTDEYLQESERKIVIDRLVPFVSEINIKNSTLVNDQIFDKALKNYNEVRDPFVKSNITKYSLALSLSLITFLIIIISLSIIMHKKNKKFNINN</sequence>
<name>A0A449B4D2_9BACT</name>
<evidence type="ECO:0000256" key="2">
    <source>
        <dbReference type="SAM" id="SignalP"/>
    </source>
</evidence>
<reference evidence="3 4" key="1">
    <citation type="submission" date="2019-01" db="EMBL/GenBank/DDBJ databases">
        <authorList>
            <consortium name="Pathogen Informatics"/>
        </authorList>
    </citation>
    <scope>NUCLEOTIDE SEQUENCE [LARGE SCALE GENOMIC DNA]</scope>
    <source>
        <strain evidence="3 4">NCTC10168</strain>
    </source>
</reference>
<gene>
    <name evidence="3" type="ORF">NCTC10168_00383</name>
</gene>
<protein>
    <submittedName>
        <fullName evidence="3">Uncharacterized protein</fullName>
    </submittedName>
</protein>
<dbReference type="Proteomes" id="UP000290243">
    <property type="component" value="Chromosome"/>
</dbReference>
<keyword evidence="1" id="KW-1133">Transmembrane helix</keyword>
<evidence type="ECO:0000313" key="3">
    <source>
        <dbReference type="EMBL" id="VEU75461.1"/>
    </source>
</evidence>
<evidence type="ECO:0000256" key="1">
    <source>
        <dbReference type="SAM" id="Phobius"/>
    </source>
</evidence>
<feature type="signal peptide" evidence="2">
    <location>
        <begin position="1"/>
        <end position="25"/>
    </location>
</feature>
<accession>A0A449B4D2</accession>
<organism evidence="3 4">
    <name type="scientific">Mycoplasmopsis maculosa</name>
    <dbReference type="NCBI Taxonomy" id="114885"/>
    <lineage>
        <taxon>Bacteria</taxon>
        <taxon>Bacillati</taxon>
        <taxon>Mycoplasmatota</taxon>
        <taxon>Mycoplasmoidales</taxon>
        <taxon>Metamycoplasmataceae</taxon>
        <taxon>Mycoplasmopsis</taxon>
    </lineage>
</organism>
<feature type="chain" id="PRO_5019288981" evidence="2">
    <location>
        <begin position="26"/>
        <end position="210"/>
    </location>
</feature>
<dbReference type="RefSeq" id="WP_129646571.1">
    <property type="nucleotide sequence ID" value="NZ_LR215037.1"/>
</dbReference>
<keyword evidence="2" id="KW-0732">Signal</keyword>
<dbReference type="KEGG" id="mmau:NCTC10168_00383"/>
<feature type="transmembrane region" description="Helical" evidence="1">
    <location>
        <begin position="177"/>
        <end position="198"/>
    </location>
</feature>
<dbReference type="AlphaFoldDB" id="A0A449B4D2"/>
<proteinExistence type="predicted"/>
<keyword evidence="1" id="KW-0472">Membrane</keyword>